<keyword evidence="3" id="KW-1185">Reference proteome</keyword>
<reference evidence="2 3" key="1">
    <citation type="journal article" date="2023" name="Nucleic Acids Res.">
        <title>The hologenome of Daphnia magna reveals possible DNA methylation and microbiome-mediated evolution of the host genome.</title>
        <authorList>
            <person name="Chaturvedi A."/>
            <person name="Li X."/>
            <person name="Dhandapani V."/>
            <person name="Marshall H."/>
            <person name="Kissane S."/>
            <person name="Cuenca-Cambronero M."/>
            <person name="Asole G."/>
            <person name="Calvet F."/>
            <person name="Ruiz-Romero M."/>
            <person name="Marangio P."/>
            <person name="Guigo R."/>
            <person name="Rago D."/>
            <person name="Mirbahai L."/>
            <person name="Eastwood N."/>
            <person name="Colbourne J.K."/>
            <person name="Zhou J."/>
            <person name="Mallon E."/>
            <person name="Orsini L."/>
        </authorList>
    </citation>
    <scope>NUCLEOTIDE SEQUENCE [LARGE SCALE GENOMIC DNA]</scope>
    <source>
        <strain evidence="2">LRV0_1</strain>
    </source>
</reference>
<comment type="caution">
    <text evidence="2">The sequence shown here is derived from an EMBL/GenBank/DDBJ whole genome shotgun (WGS) entry which is preliminary data.</text>
</comment>
<gene>
    <name evidence="2" type="ORF">OUZ56_029791</name>
</gene>
<dbReference type="EMBL" id="JAOYFB010000040">
    <property type="protein sequence ID" value="KAK4037762.1"/>
    <property type="molecule type" value="Genomic_DNA"/>
</dbReference>
<dbReference type="Proteomes" id="UP001234178">
    <property type="component" value="Unassembled WGS sequence"/>
</dbReference>
<dbReference type="Pfam" id="PF18701">
    <property type="entry name" value="DUF5641"/>
    <property type="match status" value="1"/>
</dbReference>
<name>A0ABR0B7V6_9CRUS</name>
<proteinExistence type="predicted"/>
<evidence type="ECO:0000313" key="3">
    <source>
        <dbReference type="Proteomes" id="UP001234178"/>
    </source>
</evidence>
<organism evidence="2 3">
    <name type="scientific">Daphnia magna</name>
    <dbReference type="NCBI Taxonomy" id="35525"/>
    <lineage>
        <taxon>Eukaryota</taxon>
        <taxon>Metazoa</taxon>
        <taxon>Ecdysozoa</taxon>
        <taxon>Arthropoda</taxon>
        <taxon>Crustacea</taxon>
        <taxon>Branchiopoda</taxon>
        <taxon>Diplostraca</taxon>
        <taxon>Cladocera</taxon>
        <taxon>Anomopoda</taxon>
        <taxon>Daphniidae</taxon>
        <taxon>Daphnia</taxon>
    </lineage>
</organism>
<evidence type="ECO:0000259" key="1">
    <source>
        <dbReference type="Pfam" id="PF18701"/>
    </source>
</evidence>
<evidence type="ECO:0000313" key="2">
    <source>
        <dbReference type="EMBL" id="KAK4037762.1"/>
    </source>
</evidence>
<sequence length="148" mass="16351">MCYMGTLLVVAPNSPRGHWPIGRVTRVIPSPDGVVRSVYVKTPTGEYYHPVSKLCLLESDVTDAPLLTTEVVSDLIFIAEGVYHRVAALHHSGFCRILNVRGSNCCLQTGSDTTTSIVDPYFPLALLSTHWKILLTSVEEEKLLAPWE</sequence>
<protein>
    <recommendedName>
        <fullName evidence="1">DUF5641 domain-containing protein</fullName>
    </recommendedName>
</protein>
<dbReference type="InterPro" id="IPR040676">
    <property type="entry name" value="DUF5641"/>
</dbReference>
<feature type="domain" description="DUF5641" evidence="1">
    <location>
        <begin position="8"/>
        <end position="57"/>
    </location>
</feature>
<accession>A0ABR0B7V6</accession>